<feature type="domain" description="CN hydrolase" evidence="6">
    <location>
        <begin position="13"/>
        <end position="221"/>
    </location>
</feature>
<evidence type="ECO:0000256" key="3">
    <source>
        <dbReference type="ARBA" id="ARBA00039118"/>
    </source>
</evidence>
<evidence type="ECO:0000256" key="1">
    <source>
        <dbReference type="ARBA" id="ARBA00022801"/>
    </source>
</evidence>
<evidence type="ECO:0000313" key="7">
    <source>
        <dbReference type="EMBL" id="KAK2710779.1"/>
    </source>
</evidence>
<dbReference type="InterPro" id="IPR036526">
    <property type="entry name" value="C-N_Hydrolase_sf"/>
</dbReference>
<evidence type="ECO:0000256" key="5">
    <source>
        <dbReference type="ARBA" id="ARBA00048745"/>
    </source>
</evidence>
<dbReference type="EMBL" id="JAVRJZ010000016">
    <property type="protein sequence ID" value="KAK2710779.1"/>
    <property type="molecule type" value="Genomic_DNA"/>
</dbReference>
<protein>
    <recommendedName>
        <fullName evidence="3">omega-amidase</fullName>
        <ecNumber evidence="3">3.5.1.3</ecNumber>
    </recommendedName>
    <alternativeName>
        <fullName evidence="4">Nitrilase homolog 2</fullName>
    </alternativeName>
</protein>
<dbReference type="GO" id="GO:0005739">
    <property type="term" value="C:mitochondrion"/>
    <property type="evidence" value="ECO:0007669"/>
    <property type="project" value="TreeGrafter"/>
</dbReference>
<dbReference type="GO" id="GO:0006107">
    <property type="term" value="P:oxaloacetate metabolic process"/>
    <property type="evidence" value="ECO:0007669"/>
    <property type="project" value="TreeGrafter"/>
</dbReference>
<comment type="caution">
    <text evidence="7">The sequence shown here is derived from an EMBL/GenBank/DDBJ whole genome shotgun (WGS) entry which is preliminary data.</text>
</comment>
<keyword evidence="1" id="KW-0378">Hydrolase</keyword>
<evidence type="ECO:0000256" key="2">
    <source>
        <dbReference type="ARBA" id="ARBA00036637"/>
    </source>
</evidence>
<dbReference type="AlphaFoldDB" id="A0AA88HI79"/>
<dbReference type="Proteomes" id="UP001187531">
    <property type="component" value="Unassembled WGS sequence"/>
</dbReference>
<organism evidence="7 8">
    <name type="scientific">Artemia franciscana</name>
    <name type="common">Brine shrimp</name>
    <name type="synonym">Artemia sanfranciscana</name>
    <dbReference type="NCBI Taxonomy" id="6661"/>
    <lineage>
        <taxon>Eukaryota</taxon>
        <taxon>Metazoa</taxon>
        <taxon>Ecdysozoa</taxon>
        <taxon>Arthropoda</taxon>
        <taxon>Crustacea</taxon>
        <taxon>Branchiopoda</taxon>
        <taxon>Anostraca</taxon>
        <taxon>Artemiidae</taxon>
        <taxon>Artemia</taxon>
    </lineage>
</organism>
<dbReference type="PANTHER" id="PTHR23088">
    <property type="entry name" value="NITRILASE-RELATED"/>
    <property type="match status" value="1"/>
</dbReference>
<dbReference type="InterPro" id="IPR045254">
    <property type="entry name" value="Nit1/2_C-N_Hydrolase"/>
</dbReference>
<name>A0AA88HI79_ARTSF</name>
<dbReference type="GO" id="GO:0006541">
    <property type="term" value="P:glutamine metabolic process"/>
    <property type="evidence" value="ECO:0007669"/>
    <property type="project" value="TreeGrafter"/>
</dbReference>
<reference evidence="7" key="1">
    <citation type="submission" date="2023-07" db="EMBL/GenBank/DDBJ databases">
        <title>Chromosome-level genome assembly of Artemia franciscana.</title>
        <authorList>
            <person name="Jo E."/>
        </authorList>
    </citation>
    <scope>NUCLEOTIDE SEQUENCE</scope>
    <source>
        <tissue evidence="7">Whole body</tissue>
    </source>
</reference>
<keyword evidence="8" id="KW-1185">Reference proteome</keyword>
<gene>
    <name evidence="7" type="ORF">QYM36_012083</name>
</gene>
<evidence type="ECO:0000256" key="4">
    <source>
        <dbReference type="ARBA" id="ARBA00041576"/>
    </source>
</evidence>
<evidence type="ECO:0000313" key="8">
    <source>
        <dbReference type="Proteomes" id="UP001187531"/>
    </source>
</evidence>
<dbReference type="SUPFAM" id="SSF56317">
    <property type="entry name" value="Carbon-nitrogen hydrolase"/>
    <property type="match status" value="1"/>
</dbReference>
<dbReference type="GO" id="GO:0006528">
    <property type="term" value="P:asparagine metabolic process"/>
    <property type="evidence" value="ECO:0007669"/>
    <property type="project" value="TreeGrafter"/>
</dbReference>
<dbReference type="EC" id="3.5.1.3" evidence="3"/>
<comment type="catalytic activity">
    <reaction evidence="5">
        <text>2-oxosuccinamate + H2O = oxaloacetate + NH4(+)</text>
        <dbReference type="Rhea" id="RHEA:59412"/>
        <dbReference type="ChEBI" id="CHEBI:15377"/>
        <dbReference type="ChEBI" id="CHEBI:16452"/>
        <dbReference type="ChEBI" id="CHEBI:28938"/>
        <dbReference type="ChEBI" id="CHEBI:57735"/>
        <dbReference type="EC" id="3.5.1.3"/>
    </reaction>
    <physiologicalReaction direction="left-to-right" evidence="5">
        <dbReference type="Rhea" id="RHEA:59413"/>
    </physiologicalReaction>
</comment>
<dbReference type="GO" id="GO:0050152">
    <property type="term" value="F:omega-amidase activity"/>
    <property type="evidence" value="ECO:0007669"/>
    <property type="project" value="UniProtKB-EC"/>
</dbReference>
<dbReference type="CDD" id="cd07572">
    <property type="entry name" value="nit"/>
    <property type="match status" value="1"/>
</dbReference>
<accession>A0AA88HI79</accession>
<evidence type="ECO:0000259" key="6">
    <source>
        <dbReference type="PROSITE" id="PS50263"/>
    </source>
</evidence>
<dbReference type="PANTHER" id="PTHR23088:SF30">
    <property type="entry name" value="OMEGA-AMIDASE NIT2"/>
    <property type="match status" value="1"/>
</dbReference>
<sequence>MCDQPGKCSSNSFKFAAIQIGAGTDKALNLQRAASLVAKAAKDGAKVVSLPECFNSPYGTEYFKLYAEKVPDGESCRSLASMARQNQIYLIGGSIPEADGDNLYNTCTIWGPTGDLIGKHRKVHLFDVSIPGKIHFQESEALTPGCSYTTFDTPFCKIGVGICYDICFAELAGVYAQKGCKVLVYPGAFSMITGPTHWELHLRSRAVDNQVNLTNFKKFYN</sequence>
<dbReference type="InterPro" id="IPR003010">
    <property type="entry name" value="C-N_Hydrolase"/>
</dbReference>
<dbReference type="Pfam" id="PF00795">
    <property type="entry name" value="CN_hydrolase"/>
    <property type="match status" value="1"/>
</dbReference>
<dbReference type="PROSITE" id="PS50263">
    <property type="entry name" value="CN_HYDROLASE"/>
    <property type="match status" value="1"/>
</dbReference>
<proteinExistence type="predicted"/>
<comment type="catalytic activity">
    <reaction evidence="2">
        <text>2-oxoglutaramate + H2O = 2-oxoglutarate + NH4(+)</text>
        <dbReference type="Rhea" id="RHEA:32963"/>
        <dbReference type="ChEBI" id="CHEBI:15377"/>
        <dbReference type="ChEBI" id="CHEBI:16769"/>
        <dbReference type="ChEBI" id="CHEBI:16810"/>
        <dbReference type="ChEBI" id="CHEBI:28938"/>
        <dbReference type="EC" id="3.5.1.3"/>
    </reaction>
    <physiologicalReaction direction="left-to-right" evidence="2">
        <dbReference type="Rhea" id="RHEA:32964"/>
    </physiologicalReaction>
</comment>
<dbReference type="Gene3D" id="3.60.110.10">
    <property type="entry name" value="Carbon-nitrogen hydrolase"/>
    <property type="match status" value="1"/>
</dbReference>